<dbReference type="STRING" id="297318.BK138_25355"/>
<proteinExistence type="predicted"/>
<name>A0A1R1EIE6_9BACL</name>
<keyword evidence="1" id="KW-0808">Transferase</keyword>
<protein>
    <submittedName>
        <fullName evidence="1">Phosphotransferase</fullName>
    </submittedName>
</protein>
<dbReference type="RefSeq" id="WP_076173592.1">
    <property type="nucleotide sequence ID" value="NZ_MRTP01000009.1"/>
</dbReference>
<organism evidence="1 2">
    <name type="scientific">Paenibacillus rhizosphaerae</name>
    <dbReference type="NCBI Taxonomy" id="297318"/>
    <lineage>
        <taxon>Bacteria</taxon>
        <taxon>Bacillati</taxon>
        <taxon>Bacillota</taxon>
        <taxon>Bacilli</taxon>
        <taxon>Bacillales</taxon>
        <taxon>Paenibacillaceae</taxon>
        <taxon>Paenibacillus</taxon>
    </lineage>
</organism>
<dbReference type="GO" id="GO:0016740">
    <property type="term" value="F:transferase activity"/>
    <property type="evidence" value="ECO:0007669"/>
    <property type="project" value="UniProtKB-KW"/>
</dbReference>
<comment type="caution">
    <text evidence="1">The sequence shown here is derived from an EMBL/GenBank/DDBJ whole genome shotgun (WGS) entry which is preliminary data.</text>
</comment>
<dbReference type="Proteomes" id="UP000187172">
    <property type="component" value="Unassembled WGS sequence"/>
</dbReference>
<dbReference type="InterPro" id="IPR027417">
    <property type="entry name" value="P-loop_NTPase"/>
</dbReference>
<sequence length="182" mass="20038">MAAHSIQQPAVIVITGIMASGKSTVAQLLAERLDKSVHLRGDLFRRMIVNDRKEVEPDASEEELGQLLLRYRLAAQAADTYAGAGFTVVVQDVIVGRVLEDFLSFLHSRPVYLVVLCPTPEAVEQREAQRSKKGYGAWTVDALNRVLHDETPRLGLWLDSSSLTPGETVDKIMSGIAEAKIR</sequence>
<dbReference type="Pfam" id="PF13671">
    <property type="entry name" value="AAA_33"/>
    <property type="match status" value="1"/>
</dbReference>
<dbReference type="SUPFAM" id="SSF52540">
    <property type="entry name" value="P-loop containing nucleoside triphosphate hydrolases"/>
    <property type="match status" value="1"/>
</dbReference>
<evidence type="ECO:0000313" key="2">
    <source>
        <dbReference type="Proteomes" id="UP000187172"/>
    </source>
</evidence>
<keyword evidence="2" id="KW-1185">Reference proteome</keyword>
<evidence type="ECO:0000313" key="1">
    <source>
        <dbReference type="EMBL" id="OMF51591.1"/>
    </source>
</evidence>
<gene>
    <name evidence="1" type="ORF">BK138_25355</name>
</gene>
<dbReference type="EMBL" id="MRTP01000009">
    <property type="protein sequence ID" value="OMF51591.1"/>
    <property type="molecule type" value="Genomic_DNA"/>
</dbReference>
<accession>A0A1R1EIE6</accession>
<dbReference type="Gene3D" id="3.40.50.300">
    <property type="entry name" value="P-loop containing nucleotide triphosphate hydrolases"/>
    <property type="match status" value="1"/>
</dbReference>
<reference evidence="1 2" key="1">
    <citation type="submission" date="2016-11" db="EMBL/GenBank/DDBJ databases">
        <title>Paenibacillus species isolates.</title>
        <authorList>
            <person name="Beno S.M."/>
        </authorList>
    </citation>
    <scope>NUCLEOTIDE SEQUENCE [LARGE SCALE GENOMIC DNA]</scope>
    <source>
        <strain evidence="1 2">FSL R5-0378</strain>
    </source>
</reference>
<dbReference type="AlphaFoldDB" id="A0A1R1EIE6"/>